<protein>
    <submittedName>
        <fullName evidence="2">Uncharacterized protein</fullName>
    </submittedName>
</protein>
<organism evidence="2 3">
    <name type="scientific">Mycena metata</name>
    <dbReference type="NCBI Taxonomy" id="1033252"/>
    <lineage>
        <taxon>Eukaryota</taxon>
        <taxon>Fungi</taxon>
        <taxon>Dikarya</taxon>
        <taxon>Basidiomycota</taxon>
        <taxon>Agaricomycotina</taxon>
        <taxon>Agaricomycetes</taxon>
        <taxon>Agaricomycetidae</taxon>
        <taxon>Agaricales</taxon>
        <taxon>Marasmiineae</taxon>
        <taxon>Mycenaceae</taxon>
        <taxon>Mycena</taxon>
    </lineage>
</organism>
<feature type="compositionally biased region" description="Low complexity" evidence="1">
    <location>
        <begin position="78"/>
        <end position="97"/>
    </location>
</feature>
<keyword evidence="3" id="KW-1185">Reference proteome</keyword>
<reference evidence="2" key="1">
    <citation type="submission" date="2023-03" db="EMBL/GenBank/DDBJ databases">
        <title>Massive genome expansion in bonnet fungi (Mycena s.s.) driven by repeated elements and novel gene families across ecological guilds.</title>
        <authorList>
            <consortium name="Lawrence Berkeley National Laboratory"/>
            <person name="Harder C.B."/>
            <person name="Miyauchi S."/>
            <person name="Viragh M."/>
            <person name="Kuo A."/>
            <person name="Thoen E."/>
            <person name="Andreopoulos B."/>
            <person name="Lu D."/>
            <person name="Skrede I."/>
            <person name="Drula E."/>
            <person name="Henrissat B."/>
            <person name="Morin E."/>
            <person name="Kohler A."/>
            <person name="Barry K."/>
            <person name="LaButti K."/>
            <person name="Morin E."/>
            <person name="Salamov A."/>
            <person name="Lipzen A."/>
            <person name="Mereny Z."/>
            <person name="Hegedus B."/>
            <person name="Baldrian P."/>
            <person name="Stursova M."/>
            <person name="Weitz H."/>
            <person name="Taylor A."/>
            <person name="Grigoriev I.V."/>
            <person name="Nagy L.G."/>
            <person name="Martin F."/>
            <person name="Kauserud H."/>
        </authorList>
    </citation>
    <scope>NUCLEOTIDE SEQUENCE</scope>
    <source>
        <strain evidence="2">CBHHK182m</strain>
    </source>
</reference>
<evidence type="ECO:0000256" key="1">
    <source>
        <dbReference type="SAM" id="MobiDB-lite"/>
    </source>
</evidence>
<feature type="region of interest" description="Disordered" evidence="1">
    <location>
        <begin position="64"/>
        <end position="102"/>
    </location>
</feature>
<dbReference type="Proteomes" id="UP001215598">
    <property type="component" value="Unassembled WGS sequence"/>
</dbReference>
<dbReference type="AlphaFoldDB" id="A0AAD7IKG2"/>
<dbReference type="EMBL" id="JARKIB010000088">
    <property type="protein sequence ID" value="KAJ7744210.1"/>
    <property type="molecule type" value="Genomic_DNA"/>
</dbReference>
<feature type="compositionally biased region" description="Polar residues" evidence="1">
    <location>
        <begin position="64"/>
        <end position="74"/>
    </location>
</feature>
<feature type="region of interest" description="Disordered" evidence="1">
    <location>
        <begin position="1"/>
        <end position="22"/>
    </location>
</feature>
<comment type="caution">
    <text evidence="2">The sequence shown here is derived from an EMBL/GenBank/DDBJ whole genome shotgun (WGS) entry which is preliminary data.</text>
</comment>
<accession>A0AAD7IKG2</accession>
<feature type="compositionally biased region" description="Polar residues" evidence="1">
    <location>
        <begin position="8"/>
        <end position="19"/>
    </location>
</feature>
<gene>
    <name evidence="2" type="ORF">B0H16DRAFT_1560492</name>
</gene>
<sequence>MAVLATFQHPQTPTDNTGLIQPLPFNTPDSPGLYCENSDEIVASSQPFEDGEYDLLASQVSADFSTPVSPSMSPQGPAPLVAPSSTALAATPSTPLARRARPVRRASPIVRVSIHLPPTLTHYNIETTGYPGRHTPHRSPPSQTRSARHLCAFSFPFCWFT</sequence>
<proteinExistence type="predicted"/>
<evidence type="ECO:0000313" key="2">
    <source>
        <dbReference type="EMBL" id="KAJ7744210.1"/>
    </source>
</evidence>
<evidence type="ECO:0000313" key="3">
    <source>
        <dbReference type="Proteomes" id="UP001215598"/>
    </source>
</evidence>
<name>A0AAD7IKG2_9AGAR</name>